<protein>
    <submittedName>
        <fullName evidence="2">Uncharacterized protein</fullName>
    </submittedName>
</protein>
<dbReference type="RefSeq" id="XP_016242276.1">
    <property type="nucleotide sequence ID" value="XM_016400077.1"/>
</dbReference>
<reference evidence="2 3" key="1">
    <citation type="submission" date="2015-01" db="EMBL/GenBank/DDBJ databases">
        <title>The Genome Sequence of Cladophialophora immunda CBS83496.</title>
        <authorList>
            <consortium name="The Broad Institute Genomics Platform"/>
            <person name="Cuomo C."/>
            <person name="de Hoog S."/>
            <person name="Gorbushina A."/>
            <person name="Stielow B."/>
            <person name="Teixiera M."/>
            <person name="Abouelleil A."/>
            <person name="Chapman S.B."/>
            <person name="Priest M."/>
            <person name="Young S.K."/>
            <person name="Wortman J."/>
            <person name="Nusbaum C."/>
            <person name="Birren B."/>
        </authorList>
    </citation>
    <scope>NUCLEOTIDE SEQUENCE [LARGE SCALE GENOMIC DNA]</scope>
    <source>
        <strain evidence="2 3">CBS 83496</strain>
    </source>
</reference>
<gene>
    <name evidence="2" type="ORF">PV07_12543</name>
</gene>
<sequence>MKPSMHPDAIASSLSLSDPNSPPWFIWDGVEPAARQISPHPGSSDKKRAQLEVLEELKRRPGASSTTKKRNAPPADNGAEQGKGDKEGNQPQRSKKAKVGVESQVRWDCCFNRSQIGVVGTGYDCATTGFLFDDLWAHLRRDHYRCYNCALRFKDHDEERSHFRDRFDDRSLCIFRFHGNPSFHLGYEDMQKVDDAYKHRDPENLQKTWEAWFLIIHAKYSLGPPPSGINQGTISSQAANIIV</sequence>
<dbReference type="GeneID" id="27351737"/>
<organism evidence="2 3">
    <name type="scientific">Cladophialophora immunda</name>
    <dbReference type="NCBI Taxonomy" id="569365"/>
    <lineage>
        <taxon>Eukaryota</taxon>
        <taxon>Fungi</taxon>
        <taxon>Dikarya</taxon>
        <taxon>Ascomycota</taxon>
        <taxon>Pezizomycotina</taxon>
        <taxon>Eurotiomycetes</taxon>
        <taxon>Chaetothyriomycetidae</taxon>
        <taxon>Chaetothyriales</taxon>
        <taxon>Herpotrichiellaceae</taxon>
        <taxon>Cladophialophora</taxon>
    </lineage>
</organism>
<accession>A0A0D2BUJ2</accession>
<keyword evidence="3" id="KW-1185">Reference proteome</keyword>
<dbReference type="EMBL" id="KN847051">
    <property type="protein sequence ID" value="KIW22060.1"/>
    <property type="molecule type" value="Genomic_DNA"/>
</dbReference>
<feature type="compositionally biased region" description="Basic and acidic residues" evidence="1">
    <location>
        <begin position="43"/>
        <end position="59"/>
    </location>
</feature>
<dbReference type="HOGENOM" id="CLU_1142490_0_0_1"/>
<name>A0A0D2BUJ2_9EURO</name>
<dbReference type="AlphaFoldDB" id="A0A0D2BUJ2"/>
<dbReference type="VEuPathDB" id="FungiDB:PV07_12543"/>
<evidence type="ECO:0000256" key="1">
    <source>
        <dbReference type="SAM" id="MobiDB-lite"/>
    </source>
</evidence>
<dbReference type="Proteomes" id="UP000054466">
    <property type="component" value="Unassembled WGS sequence"/>
</dbReference>
<feature type="region of interest" description="Disordered" evidence="1">
    <location>
        <begin position="1"/>
        <end position="99"/>
    </location>
</feature>
<evidence type="ECO:0000313" key="2">
    <source>
        <dbReference type="EMBL" id="KIW22060.1"/>
    </source>
</evidence>
<evidence type="ECO:0000313" key="3">
    <source>
        <dbReference type="Proteomes" id="UP000054466"/>
    </source>
</evidence>
<proteinExistence type="predicted"/>